<organism evidence="3 4">
    <name type="scientific">Pedobacter africanus</name>
    <dbReference type="NCBI Taxonomy" id="151894"/>
    <lineage>
        <taxon>Bacteria</taxon>
        <taxon>Pseudomonadati</taxon>
        <taxon>Bacteroidota</taxon>
        <taxon>Sphingobacteriia</taxon>
        <taxon>Sphingobacteriales</taxon>
        <taxon>Sphingobacteriaceae</taxon>
        <taxon>Pedobacter</taxon>
    </lineage>
</organism>
<feature type="signal peptide" evidence="1">
    <location>
        <begin position="1"/>
        <end position="21"/>
    </location>
</feature>
<dbReference type="Gene3D" id="3.60.21.10">
    <property type="match status" value="1"/>
</dbReference>
<evidence type="ECO:0000313" key="4">
    <source>
        <dbReference type="Proteomes" id="UP000192756"/>
    </source>
</evidence>
<feature type="chain" id="PRO_5012031833" evidence="1">
    <location>
        <begin position="22"/>
        <end position="297"/>
    </location>
</feature>
<dbReference type="EMBL" id="FWXT01000001">
    <property type="protein sequence ID" value="SMC38198.1"/>
    <property type="molecule type" value="Genomic_DNA"/>
</dbReference>
<dbReference type="Proteomes" id="UP000192756">
    <property type="component" value="Unassembled WGS sequence"/>
</dbReference>
<protein>
    <submittedName>
        <fullName evidence="3">Calcineurin-like phosphoesterase</fullName>
    </submittedName>
</protein>
<evidence type="ECO:0000313" key="3">
    <source>
        <dbReference type="EMBL" id="SMC38198.1"/>
    </source>
</evidence>
<proteinExistence type="predicted"/>
<dbReference type="PANTHER" id="PTHR16509">
    <property type="match status" value="1"/>
</dbReference>
<accession>A0A1W1YR55</accession>
<dbReference type="STRING" id="151894.SAMN04488524_0103"/>
<sequence length="297" mass="33568">MNKLAYFFTLFVLMGNLNTQAQAPKPFLRVGLIADIQYANAETRGTRYYRNSLNKLRACVEDLNQQKVQFSLNLGDVVDRNPKDLDSVLSILDRLKKPVYNTTGNHDYHGVTENKSLFAKLGMPSEYYSLEKKGCLFILLNTNEIASYANVTGTWKEKELKNMMDSIKAVKGVNAQEYNGGISSRQLKWVDSLLAKAQNQKLKVFILSHHPLDFSRGFTALNSQEILRVIDKYTCVKALLAGHHHIGDFGNHLSIPCITLEGMVETSDKNAYGILEIYTDHFEIKGVGRTKSYKFSI</sequence>
<dbReference type="OrthoDB" id="9791866at2"/>
<keyword evidence="1" id="KW-0732">Signal</keyword>
<dbReference type="RefSeq" id="WP_084236370.1">
    <property type="nucleotide sequence ID" value="NZ_FWXT01000001.1"/>
</dbReference>
<feature type="domain" description="Calcineurin-like phosphoesterase" evidence="2">
    <location>
        <begin position="28"/>
        <end position="246"/>
    </location>
</feature>
<keyword evidence="4" id="KW-1185">Reference proteome</keyword>
<reference evidence="4" key="1">
    <citation type="submission" date="2017-04" db="EMBL/GenBank/DDBJ databases">
        <authorList>
            <person name="Varghese N."/>
            <person name="Submissions S."/>
        </authorList>
    </citation>
    <scope>NUCLEOTIDE SEQUENCE [LARGE SCALE GENOMIC DNA]</scope>
    <source>
        <strain evidence="4">DSM 12126</strain>
    </source>
</reference>
<dbReference type="AlphaFoldDB" id="A0A1W1YR55"/>
<evidence type="ECO:0000256" key="1">
    <source>
        <dbReference type="SAM" id="SignalP"/>
    </source>
</evidence>
<dbReference type="Pfam" id="PF00149">
    <property type="entry name" value="Metallophos"/>
    <property type="match status" value="1"/>
</dbReference>
<dbReference type="GO" id="GO:0016787">
    <property type="term" value="F:hydrolase activity"/>
    <property type="evidence" value="ECO:0007669"/>
    <property type="project" value="InterPro"/>
</dbReference>
<name>A0A1W1YR55_9SPHI</name>
<dbReference type="PANTHER" id="PTHR16509:SF1">
    <property type="entry name" value="MANGANESE-DEPENDENT ADP-RIBOSE_CDP-ALCOHOL DIPHOSPHATASE"/>
    <property type="match status" value="1"/>
</dbReference>
<dbReference type="SUPFAM" id="SSF56300">
    <property type="entry name" value="Metallo-dependent phosphatases"/>
    <property type="match status" value="1"/>
</dbReference>
<gene>
    <name evidence="3" type="ORF">SAMN04488524_0103</name>
</gene>
<dbReference type="InterPro" id="IPR029052">
    <property type="entry name" value="Metallo-depent_PP-like"/>
</dbReference>
<evidence type="ECO:0000259" key="2">
    <source>
        <dbReference type="Pfam" id="PF00149"/>
    </source>
</evidence>
<dbReference type="InterPro" id="IPR004843">
    <property type="entry name" value="Calcineurin-like_PHP"/>
</dbReference>